<evidence type="ECO:0000256" key="1">
    <source>
        <dbReference type="SAM" id="MobiDB-lite"/>
    </source>
</evidence>
<keyword evidence="2" id="KW-0812">Transmembrane</keyword>
<name>A0A251XGJ4_CLAMM</name>
<keyword evidence="2" id="KW-1133">Transmembrane helix</keyword>
<dbReference type="Proteomes" id="UP000195062">
    <property type="component" value="Unassembled WGS sequence"/>
</dbReference>
<gene>
    <name evidence="3" type="ORF">CMMCAS07_16405</name>
</gene>
<evidence type="ECO:0000313" key="4">
    <source>
        <dbReference type="Proteomes" id="UP000195062"/>
    </source>
</evidence>
<evidence type="ECO:0000256" key="2">
    <source>
        <dbReference type="SAM" id="Phobius"/>
    </source>
</evidence>
<proteinExistence type="predicted"/>
<reference evidence="3 4" key="1">
    <citation type="submission" date="2016-08" db="EMBL/GenBank/DDBJ databases">
        <title>Genome sequence of Clavibacter michiganensis subsp. michiganensis strain CASJ007.</title>
        <authorList>
            <person name="Thapa S.P."/>
            <person name="Coaker G."/>
        </authorList>
    </citation>
    <scope>NUCLEOTIDE SEQUENCE [LARGE SCALE GENOMIC DNA]</scope>
    <source>
        <strain evidence="3">CASJ007</strain>
    </source>
</reference>
<dbReference type="AlphaFoldDB" id="A0A251XGJ4"/>
<keyword evidence="2" id="KW-0472">Membrane</keyword>
<feature type="transmembrane region" description="Helical" evidence="2">
    <location>
        <begin position="45"/>
        <end position="64"/>
    </location>
</feature>
<feature type="compositionally biased region" description="Low complexity" evidence="1">
    <location>
        <begin position="124"/>
        <end position="143"/>
    </location>
</feature>
<protein>
    <submittedName>
        <fullName evidence="3">Uncharacterized protein</fullName>
    </submittedName>
</protein>
<accession>A0A251XGJ4</accession>
<feature type="transmembrane region" description="Helical" evidence="2">
    <location>
        <begin position="12"/>
        <end position="39"/>
    </location>
</feature>
<sequence length="153" mass="15674">MATRTPDARAKGLLSWLILAVGLVIAAFTVAILVAAVQVDGVGEVTGTLVAGGIATVVAAVAFVDQRRKVRATRAVELAAGSRAPATTPWPRPTPRPRGRRRQSMSRSATRRSSAAWPAGGQRSASADPTSSTSATSPDGTGSCRVPSRGSAR</sequence>
<comment type="caution">
    <text evidence="3">The sequence shown here is derived from an EMBL/GenBank/DDBJ whole genome shotgun (WGS) entry which is preliminary data.</text>
</comment>
<feature type="compositionally biased region" description="Low complexity" evidence="1">
    <location>
        <begin position="105"/>
        <end position="116"/>
    </location>
</feature>
<keyword evidence="4" id="KW-1185">Reference proteome</keyword>
<dbReference type="EMBL" id="MDHH01000004">
    <property type="protein sequence ID" value="OUE01023.1"/>
    <property type="molecule type" value="Genomic_DNA"/>
</dbReference>
<feature type="compositionally biased region" description="Basic residues" evidence="1">
    <location>
        <begin position="95"/>
        <end position="104"/>
    </location>
</feature>
<feature type="region of interest" description="Disordered" evidence="1">
    <location>
        <begin position="76"/>
        <end position="153"/>
    </location>
</feature>
<organism evidence="3 4">
    <name type="scientific">Clavibacter michiganensis subsp. michiganensis</name>
    <dbReference type="NCBI Taxonomy" id="33013"/>
    <lineage>
        <taxon>Bacteria</taxon>
        <taxon>Bacillati</taxon>
        <taxon>Actinomycetota</taxon>
        <taxon>Actinomycetes</taxon>
        <taxon>Micrococcales</taxon>
        <taxon>Microbacteriaceae</taxon>
        <taxon>Clavibacter</taxon>
    </lineage>
</organism>
<evidence type="ECO:0000313" key="3">
    <source>
        <dbReference type="EMBL" id="OUE01023.1"/>
    </source>
</evidence>